<dbReference type="EMBL" id="AHCJ01000023">
    <property type="protein sequence ID" value="EOQ65653.1"/>
    <property type="molecule type" value="Genomic_DNA"/>
</dbReference>
<feature type="compositionally biased region" description="Polar residues" evidence="1">
    <location>
        <begin position="463"/>
        <end position="486"/>
    </location>
</feature>
<accession>A0ABC9T0E0</accession>
<proteinExistence type="predicted"/>
<reference evidence="2 3" key="1">
    <citation type="submission" date="2013-01" db="EMBL/GenBank/DDBJ databases">
        <title>The Genome Sequence of Bacillus cereus TIAC219.</title>
        <authorList>
            <consortium name="The Broad Institute Genome Sequencing Platform"/>
            <consortium name="The Broad Institute Genome Sequencing Center for Infectious Disease"/>
            <person name="Feldgarden M."/>
            <person name="Van der Auwera G.A."/>
            <person name="Mahillon J."/>
            <person name="Duprez V."/>
            <person name="Timmery S."/>
            <person name="Mattelet C."/>
            <person name="Dierick K."/>
            <person name="Sun M."/>
            <person name="Yu Z."/>
            <person name="Zhu L."/>
            <person name="Hu X."/>
            <person name="Shank E.B."/>
            <person name="Swiecicka I."/>
            <person name="Hansen B.M."/>
            <person name="Andrup L."/>
            <person name="Walker B."/>
            <person name="Young S.K."/>
            <person name="Zeng Q."/>
            <person name="Gargeya S."/>
            <person name="Fitzgerald M."/>
            <person name="Haas B."/>
            <person name="Abouelleil A."/>
            <person name="Alvarado L."/>
            <person name="Arachchi H.M."/>
            <person name="Berlin A.M."/>
            <person name="Chapman S.B."/>
            <person name="Dewar J."/>
            <person name="Goldberg J."/>
            <person name="Griggs A."/>
            <person name="Gujja S."/>
            <person name="Hansen M."/>
            <person name="Howarth C."/>
            <person name="Imamovic A."/>
            <person name="Larimer J."/>
            <person name="McCowan C."/>
            <person name="Murphy C."/>
            <person name="Neiman D."/>
            <person name="Pearson M."/>
            <person name="Priest M."/>
            <person name="Roberts A."/>
            <person name="Saif S."/>
            <person name="Shea T."/>
            <person name="Sisk P."/>
            <person name="Sykes S."/>
            <person name="Wortman J."/>
            <person name="Nusbaum C."/>
            <person name="Birren B."/>
        </authorList>
    </citation>
    <scope>NUCLEOTIDE SEQUENCE [LARGE SCALE GENOMIC DNA]</scope>
    <source>
        <strain evidence="2 3">TIAC219</strain>
    </source>
</reference>
<sequence>MKGGKPILKEHIYTLNISDEHPNSITLPYVFSITPPITSLSFGIRHIPSEEVKIHYSFTREIIIGKHIAEKLLLPQSTTIHAFTQNQTIIFGPLIGIFTTGFNDDSSNPLGNRSIALSELLTPPFSLRPFVFVFGVQHINWEEETIEGYFFQEKQWIKKKVPLPNVIYDRLPNRQAENYKPIVRAKRKLEQDYSIPWFNPGFFNKWEVHQLLMKDESIRPLLPNTEAFQHFEQVERFLGTYKSVYMKPIHGSFGRNIHQIFYSQTENCYYCRYRENEENKLRKYQSLETLLNHVLKGHDLKKFIVQQGISLLRFGGQPVDFRIHTNKNHFGNWIVSAIVAKIAGKGSLTTHVNSGGDTKLLQELFPDSTKQVQIENKLKHTALQISYALDEQVTGNIGEIGFDIGLDTKENPWLFEANSKPGRTVFQDKKLKEQSELTRQLFYEYAVYLTEHSLRDTKEKMSQIKSGASSNTEHIPSPMIHSQIQKQKLPPKS</sequence>
<name>A0ABC9T0E0_BACCE</name>
<evidence type="ECO:0000256" key="1">
    <source>
        <dbReference type="SAM" id="MobiDB-lite"/>
    </source>
</evidence>
<dbReference type="Proteomes" id="UP000014060">
    <property type="component" value="Unassembled WGS sequence"/>
</dbReference>
<dbReference type="Pfam" id="PF14398">
    <property type="entry name" value="ATPgrasp_YheCD"/>
    <property type="match status" value="1"/>
</dbReference>
<comment type="caution">
    <text evidence="2">The sequence shown here is derived from an EMBL/GenBank/DDBJ whole genome shotgun (WGS) entry which is preliminary data.</text>
</comment>
<evidence type="ECO:0008006" key="4">
    <source>
        <dbReference type="Google" id="ProtNLM"/>
    </source>
</evidence>
<feature type="region of interest" description="Disordered" evidence="1">
    <location>
        <begin position="459"/>
        <end position="493"/>
    </location>
</feature>
<evidence type="ECO:0000313" key="3">
    <source>
        <dbReference type="Proteomes" id="UP000014060"/>
    </source>
</evidence>
<dbReference type="InterPro" id="IPR026838">
    <property type="entry name" value="YheC/D"/>
</dbReference>
<dbReference type="SUPFAM" id="SSF56059">
    <property type="entry name" value="Glutathione synthetase ATP-binding domain-like"/>
    <property type="match status" value="1"/>
</dbReference>
<dbReference type="AlphaFoldDB" id="A0ABC9T0E0"/>
<organism evidence="2 3">
    <name type="scientific">Bacillus cereus TIAC219</name>
    <dbReference type="NCBI Taxonomy" id="718222"/>
    <lineage>
        <taxon>Bacteria</taxon>
        <taxon>Bacillati</taxon>
        <taxon>Bacillota</taxon>
        <taxon>Bacilli</taxon>
        <taxon>Bacillales</taxon>
        <taxon>Bacillaceae</taxon>
        <taxon>Bacillus</taxon>
        <taxon>Bacillus cereus group</taxon>
    </lineage>
</organism>
<dbReference type="Gene3D" id="3.30.470.20">
    <property type="entry name" value="ATP-grasp fold, B domain"/>
    <property type="match status" value="1"/>
</dbReference>
<gene>
    <name evidence="2" type="ORF">IAY_00127</name>
</gene>
<evidence type="ECO:0000313" key="2">
    <source>
        <dbReference type="EMBL" id="EOQ65653.1"/>
    </source>
</evidence>
<protein>
    <recommendedName>
        <fullName evidence="4">YheC/YheD family protein</fullName>
    </recommendedName>
</protein>